<comment type="caution">
    <text evidence="6">The sequence shown here is derived from an EMBL/GenBank/DDBJ whole genome shotgun (WGS) entry which is preliminary data.</text>
</comment>
<dbReference type="InterPro" id="IPR036640">
    <property type="entry name" value="ABC1_TM_sf"/>
</dbReference>
<name>A0AAD4QXW5_9BILA</name>
<feature type="domain" description="ABC transporter" evidence="5">
    <location>
        <begin position="128"/>
        <end position="168"/>
    </location>
</feature>
<organism evidence="6 7">
    <name type="scientific">Ditylenchus destructor</name>
    <dbReference type="NCBI Taxonomy" id="166010"/>
    <lineage>
        <taxon>Eukaryota</taxon>
        <taxon>Metazoa</taxon>
        <taxon>Ecdysozoa</taxon>
        <taxon>Nematoda</taxon>
        <taxon>Chromadorea</taxon>
        <taxon>Rhabditida</taxon>
        <taxon>Tylenchina</taxon>
        <taxon>Tylenchomorpha</taxon>
        <taxon>Sphaerularioidea</taxon>
        <taxon>Anguinidae</taxon>
        <taxon>Anguininae</taxon>
        <taxon>Ditylenchus</taxon>
    </lineage>
</organism>
<evidence type="ECO:0000259" key="5">
    <source>
        <dbReference type="Pfam" id="PF00005"/>
    </source>
</evidence>
<dbReference type="PANTHER" id="PTHR43394">
    <property type="entry name" value="ATP-DEPENDENT PERMEASE MDL1, MITOCHONDRIAL"/>
    <property type="match status" value="1"/>
</dbReference>
<accession>A0AAD4QXW5</accession>
<dbReference type="GO" id="GO:0005524">
    <property type="term" value="F:ATP binding"/>
    <property type="evidence" value="ECO:0007669"/>
    <property type="project" value="InterPro"/>
</dbReference>
<dbReference type="Proteomes" id="UP001201812">
    <property type="component" value="Unassembled WGS sequence"/>
</dbReference>
<evidence type="ECO:0000256" key="2">
    <source>
        <dbReference type="ARBA" id="ARBA00022692"/>
    </source>
</evidence>
<comment type="subcellular location">
    <subcellularLocation>
        <location evidence="1">Membrane</location>
        <topology evidence="1">Multi-pass membrane protein</topology>
    </subcellularLocation>
</comment>
<keyword evidence="2" id="KW-0812">Transmembrane</keyword>
<reference evidence="6" key="1">
    <citation type="submission" date="2022-01" db="EMBL/GenBank/DDBJ databases">
        <title>Genome Sequence Resource for Two Populations of Ditylenchus destructor, the Migratory Endoparasitic Phytonematode.</title>
        <authorList>
            <person name="Zhang H."/>
            <person name="Lin R."/>
            <person name="Xie B."/>
        </authorList>
    </citation>
    <scope>NUCLEOTIDE SEQUENCE</scope>
    <source>
        <strain evidence="6">BazhouSP</strain>
    </source>
</reference>
<dbReference type="InterPro" id="IPR027417">
    <property type="entry name" value="P-loop_NTPase"/>
</dbReference>
<proteinExistence type="predicted"/>
<dbReference type="SUPFAM" id="SSF90123">
    <property type="entry name" value="ABC transporter transmembrane region"/>
    <property type="match status" value="1"/>
</dbReference>
<keyword evidence="3" id="KW-1133">Transmembrane helix</keyword>
<evidence type="ECO:0000256" key="1">
    <source>
        <dbReference type="ARBA" id="ARBA00004141"/>
    </source>
</evidence>
<evidence type="ECO:0000313" key="6">
    <source>
        <dbReference type="EMBL" id="KAI1696767.1"/>
    </source>
</evidence>
<dbReference type="GO" id="GO:0090374">
    <property type="term" value="P:oligopeptide export from mitochondrion"/>
    <property type="evidence" value="ECO:0007669"/>
    <property type="project" value="TreeGrafter"/>
</dbReference>
<dbReference type="SUPFAM" id="SSF52540">
    <property type="entry name" value="P-loop containing nucleoside triphosphate hydrolases"/>
    <property type="match status" value="1"/>
</dbReference>
<dbReference type="Gene3D" id="1.20.1560.10">
    <property type="entry name" value="ABC transporter type 1, transmembrane domain"/>
    <property type="match status" value="1"/>
</dbReference>
<dbReference type="InterPro" id="IPR039421">
    <property type="entry name" value="Type_1_exporter"/>
</dbReference>
<dbReference type="InterPro" id="IPR003439">
    <property type="entry name" value="ABC_transporter-like_ATP-bd"/>
</dbReference>
<dbReference type="GO" id="GO:0005743">
    <property type="term" value="C:mitochondrial inner membrane"/>
    <property type="evidence" value="ECO:0007669"/>
    <property type="project" value="TreeGrafter"/>
</dbReference>
<dbReference type="GO" id="GO:0015421">
    <property type="term" value="F:ABC-type oligopeptide transporter activity"/>
    <property type="evidence" value="ECO:0007669"/>
    <property type="project" value="TreeGrafter"/>
</dbReference>
<evidence type="ECO:0000256" key="4">
    <source>
        <dbReference type="ARBA" id="ARBA00023136"/>
    </source>
</evidence>
<evidence type="ECO:0000256" key="3">
    <source>
        <dbReference type="ARBA" id="ARBA00022989"/>
    </source>
</evidence>
<evidence type="ECO:0000313" key="7">
    <source>
        <dbReference type="Proteomes" id="UP001201812"/>
    </source>
</evidence>
<dbReference type="EMBL" id="JAKKPZ010000308">
    <property type="protein sequence ID" value="KAI1696767.1"/>
    <property type="molecule type" value="Genomic_DNA"/>
</dbReference>
<dbReference type="GO" id="GO:0016887">
    <property type="term" value="F:ATP hydrolysis activity"/>
    <property type="evidence" value="ECO:0007669"/>
    <property type="project" value="InterPro"/>
</dbReference>
<keyword evidence="7" id="KW-1185">Reference proteome</keyword>
<keyword evidence="4" id="KW-0472">Membrane</keyword>
<dbReference type="AlphaFoldDB" id="A0AAD4QXW5"/>
<dbReference type="Gene3D" id="3.40.50.300">
    <property type="entry name" value="P-loop containing nucleotide triphosphate hydrolases"/>
    <property type="match status" value="1"/>
</dbReference>
<sequence length="177" mass="19086">MLFQLRQVILFDLGKSPENLDLVQVRDLFCAPKSGTVLTLKGEMTPGSLFGVIWLIVDAAFKLGQAIPQVNIIIAAKMAAGEIFSIIDQKPFIDSSSSSGMKIKEVKGQLKFEGVHFSYSTRPGIKVLDGISLDVNPGETVAIVGHSGCGKSTIVSLLMRFYDFYKGSKGLAISDLS</sequence>
<protein>
    <submittedName>
        <fullName evidence="6">ABC transporter domain-containing protein</fullName>
    </submittedName>
</protein>
<gene>
    <name evidence="6" type="ORF">DdX_18875</name>
</gene>
<dbReference type="PANTHER" id="PTHR43394:SF27">
    <property type="entry name" value="ATP-DEPENDENT TRANSLOCASE ABCB1-LIKE"/>
    <property type="match status" value="1"/>
</dbReference>
<dbReference type="Pfam" id="PF00005">
    <property type="entry name" value="ABC_tran"/>
    <property type="match status" value="1"/>
</dbReference>